<evidence type="ECO:0000313" key="4">
    <source>
        <dbReference type="Proteomes" id="UP000614410"/>
    </source>
</evidence>
<keyword evidence="2" id="KW-0732">Signal</keyword>
<gene>
    <name evidence="3" type="ORF">JF887_00185</name>
</gene>
<keyword evidence="1" id="KW-0812">Transmembrane</keyword>
<feature type="transmembrane region" description="Helical" evidence="1">
    <location>
        <begin position="560"/>
        <end position="579"/>
    </location>
</feature>
<evidence type="ECO:0000256" key="2">
    <source>
        <dbReference type="SAM" id="SignalP"/>
    </source>
</evidence>
<dbReference type="EMBL" id="JAEKNN010000003">
    <property type="protein sequence ID" value="MBJ7607838.1"/>
    <property type="molecule type" value="Genomic_DNA"/>
</dbReference>
<evidence type="ECO:0008006" key="5">
    <source>
        <dbReference type="Google" id="ProtNLM"/>
    </source>
</evidence>
<dbReference type="AlphaFoldDB" id="A0A934NDM3"/>
<proteinExistence type="predicted"/>
<feature type="signal peptide" evidence="2">
    <location>
        <begin position="1"/>
        <end position="36"/>
    </location>
</feature>
<accession>A0A934NDM3</accession>
<dbReference type="Proteomes" id="UP000614410">
    <property type="component" value="Unassembled WGS sequence"/>
</dbReference>
<evidence type="ECO:0000256" key="1">
    <source>
        <dbReference type="SAM" id="Phobius"/>
    </source>
</evidence>
<comment type="caution">
    <text evidence="3">The sequence shown here is derived from an EMBL/GenBank/DDBJ whole genome shotgun (WGS) entry which is preliminary data.</text>
</comment>
<keyword evidence="1" id="KW-0472">Membrane</keyword>
<evidence type="ECO:0000313" key="3">
    <source>
        <dbReference type="EMBL" id="MBJ7607838.1"/>
    </source>
</evidence>
<feature type="chain" id="PRO_5037067273" description="Gram-positive cocci surface proteins LPxTG domain-containing protein" evidence="2">
    <location>
        <begin position="37"/>
        <end position="590"/>
    </location>
</feature>
<reference evidence="3 4" key="1">
    <citation type="submission" date="2020-10" db="EMBL/GenBank/DDBJ databases">
        <title>Ca. Dormibacterota MAGs.</title>
        <authorList>
            <person name="Montgomery K."/>
        </authorList>
    </citation>
    <scope>NUCLEOTIDE SEQUENCE [LARGE SCALE GENOMIC DNA]</scope>
    <source>
        <strain evidence="3">Mitchell_Peninsula_5</strain>
    </source>
</reference>
<sequence>MTGPAVNHPRRACRHAAIAATVAIGALATLTTTALAVTPVAPTFSHASVSTTLAGGEPFVSYDPSGGKAGPDLVYTSHEGTTHLFRNGVEDLNSVCVIGQPQPSGFVCSYANQVNVWTSTNPLAGPSSWIQTTVGHDLTGKNFNTGPAGSTSPFGAGFSDPDLSIDEGGYIYDTGINLANDSVFASNDGGRSFLIGNNNCHSGDRPWLAGGVSGEVFLATDTAVDPNTNFSSGHEIFHGVISGAAPLQTLTCSGAGGQNDPTGTGSTGITDVGTSHAAPGGQYSAAGKLFYDHNTVAGDPYHGAIIDPAIFANGAGANGTKAGGVGISILPNAAQAFTSGVASFPQQYQVPVNTGVFAHWPSIAIDTNDIVYLVWDTTDGTGAGLTNKIMLSTFDLKNPSKGFTTPLTIAHPGTTVLWPWVATSNDRAGAGNAAVVWYQYSNVTNPDSGGGDVRVMESSVSGTGTVAQAPVDAVGTPIHSGGICQAGTTCVATGQDRRLGDFFTDAVDKNGCVLIATGETSITDPKAATSRPLYIQQTGGDSLLTGQTCATPTVGAVPEAPWAGLILGAGGIAAAVLFARRRRRGPAAWG</sequence>
<name>A0A934NDM3_9BACT</name>
<protein>
    <recommendedName>
        <fullName evidence="5">Gram-positive cocci surface proteins LPxTG domain-containing protein</fullName>
    </recommendedName>
</protein>
<keyword evidence="1" id="KW-1133">Transmembrane helix</keyword>
<organism evidence="3 4">
    <name type="scientific">Candidatus Amunia macphersoniae</name>
    <dbReference type="NCBI Taxonomy" id="3127014"/>
    <lineage>
        <taxon>Bacteria</taxon>
        <taxon>Bacillati</taxon>
        <taxon>Candidatus Dormiibacterota</taxon>
        <taxon>Candidatus Dormibacteria</taxon>
        <taxon>Candidatus Aeolococcales</taxon>
        <taxon>Candidatus Aeolococcaceae</taxon>
        <taxon>Candidatus Amunia</taxon>
    </lineage>
</organism>